<dbReference type="InterPro" id="IPR014748">
    <property type="entry name" value="Enoyl-CoA_hydra_C"/>
</dbReference>
<evidence type="ECO:0000256" key="1">
    <source>
        <dbReference type="ARBA" id="ARBA00005254"/>
    </source>
</evidence>
<dbReference type="PANTHER" id="PTHR11941">
    <property type="entry name" value="ENOYL-COA HYDRATASE-RELATED"/>
    <property type="match status" value="1"/>
</dbReference>
<dbReference type="Gene3D" id="1.10.12.10">
    <property type="entry name" value="Lyase 2-enoyl-coa Hydratase, Chain A, domain 2"/>
    <property type="match status" value="1"/>
</dbReference>
<proteinExistence type="inferred from homology"/>
<dbReference type="GO" id="GO:0004300">
    <property type="term" value="F:enoyl-CoA hydratase activity"/>
    <property type="evidence" value="ECO:0007669"/>
    <property type="project" value="UniProtKB-EC"/>
</dbReference>
<evidence type="ECO:0000256" key="2">
    <source>
        <dbReference type="ARBA" id="ARBA00012076"/>
    </source>
</evidence>
<dbReference type="EC" id="4.2.1.17" evidence="2"/>
<evidence type="ECO:0000256" key="4">
    <source>
        <dbReference type="ARBA" id="ARBA00023239"/>
    </source>
</evidence>
<evidence type="ECO:0000313" key="7">
    <source>
        <dbReference type="EMBL" id="OLF18618.1"/>
    </source>
</evidence>
<dbReference type="OrthoDB" id="8452484at2"/>
<comment type="catalytic activity">
    <reaction evidence="5">
        <text>a (3S)-3-hydroxyacyl-CoA = a (2E)-enoyl-CoA + H2O</text>
        <dbReference type="Rhea" id="RHEA:16105"/>
        <dbReference type="ChEBI" id="CHEBI:15377"/>
        <dbReference type="ChEBI" id="CHEBI:57318"/>
        <dbReference type="ChEBI" id="CHEBI:58856"/>
        <dbReference type="EC" id="4.2.1.17"/>
    </reaction>
</comment>
<dbReference type="STRING" id="1912961.BU204_04960"/>
<protein>
    <recommendedName>
        <fullName evidence="2">enoyl-CoA hydratase</fullName>
        <ecNumber evidence="2">4.2.1.17</ecNumber>
    </recommendedName>
</protein>
<sequence>MGEFVRLEVDGGVGTIRLDRPPMNALNKQVQEEIRAAAQEATQRDDVRAVVVYGGEKVFAAGADIKEMADLSYVDMAARAGALSSSFTAVAEIPKPTVAAITGYALGGGLELALCCDRRVAGDNAKVGQPEILLGVIPGAGGTQRLARLVGPSRAKDIVYTGRFVDAGEALAIGLLDEVVAPDDVYAAARRWAEQFAGGPGRALAAAKLAIDCGLDGDLNSGLQLESQLFAALFATEDQKTGMRSFVENGPGKATFSGK</sequence>
<keyword evidence="8" id="KW-1185">Reference proteome</keyword>
<dbReference type="FunFam" id="1.10.12.10:FF:000001">
    <property type="entry name" value="Probable enoyl-CoA hydratase, mitochondrial"/>
    <property type="match status" value="1"/>
</dbReference>
<name>A0A1Q8CW96_9PSEU</name>
<dbReference type="CDD" id="cd06558">
    <property type="entry name" value="crotonase-like"/>
    <property type="match status" value="1"/>
</dbReference>
<dbReference type="InterPro" id="IPR029045">
    <property type="entry name" value="ClpP/crotonase-like_dom_sf"/>
</dbReference>
<keyword evidence="4" id="KW-0456">Lyase</keyword>
<reference evidence="7 8" key="1">
    <citation type="submission" date="2016-12" db="EMBL/GenBank/DDBJ databases">
        <title>The draft genome sequence of Actinophytocola sp. 11-183.</title>
        <authorList>
            <person name="Wang W."/>
            <person name="Yuan L."/>
        </authorList>
    </citation>
    <scope>NUCLEOTIDE SEQUENCE [LARGE SCALE GENOMIC DNA]</scope>
    <source>
        <strain evidence="7 8">11-183</strain>
    </source>
</reference>
<gene>
    <name evidence="7" type="ORF">BU204_04960</name>
</gene>
<dbReference type="Gene3D" id="3.90.226.10">
    <property type="entry name" value="2-enoyl-CoA Hydratase, Chain A, domain 1"/>
    <property type="match status" value="1"/>
</dbReference>
<dbReference type="Pfam" id="PF00378">
    <property type="entry name" value="ECH_1"/>
    <property type="match status" value="1"/>
</dbReference>
<accession>A0A1Q8CW96</accession>
<dbReference type="EMBL" id="MSIE01000006">
    <property type="protein sequence ID" value="OLF18618.1"/>
    <property type="molecule type" value="Genomic_DNA"/>
</dbReference>
<dbReference type="InterPro" id="IPR001753">
    <property type="entry name" value="Enoyl-CoA_hydra/iso"/>
</dbReference>
<dbReference type="AlphaFoldDB" id="A0A1Q8CW96"/>
<evidence type="ECO:0000256" key="6">
    <source>
        <dbReference type="ARBA" id="ARBA00023717"/>
    </source>
</evidence>
<dbReference type="RefSeq" id="WP_075124348.1">
    <property type="nucleotide sequence ID" value="NZ_MSIE01000006.1"/>
</dbReference>
<keyword evidence="3" id="KW-0443">Lipid metabolism</keyword>
<comment type="catalytic activity">
    <reaction evidence="6">
        <text>a 4-saturated-(3S)-3-hydroxyacyl-CoA = a (3E)-enoyl-CoA + H2O</text>
        <dbReference type="Rhea" id="RHEA:20724"/>
        <dbReference type="ChEBI" id="CHEBI:15377"/>
        <dbReference type="ChEBI" id="CHEBI:58521"/>
        <dbReference type="ChEBI" id="CHEBI:137480"/>
        <dbReference type="EC" id="4.2.1.17"/>
    </reaction>
</comment>
<organism evidence="7 8">
    <name type="scientific">Actinophytocola xanthii</name>
    <dbReference type="NCBI Taxonomy" id="1912961"/>
    <lineage>
        <taxon>Bacteria</taxon>
        <taxon>Bacillati</taxon>
        <taxon>Actinomycetota</taxon>
        <taxon>Actinomycetes</taxon>
        <taxon>Pseudonocardiales</taxon>
        <taxon>Pseudonocardiaceae</taxon>
    </lineage>
</organism>
<evidence type="ECO:0000256" key="3">
    <source>
        <dbReference type="ARBA" id="ARBA00023098"/>
    </source>
</evidence>
<dbReference type="PANTHER" id="PTHR11941:SF169">
    <property type="entry name" value="(7AS)-7A-METHYL-1,5-DIOXO-2,3,5,6,7,7A-HEXAHYDRO-1H-INDENE-CARBOXYL-COA HYDROLASE"/>
    <property type="match status" value="1"/>
</dbReference>
<comment type="caution">
    <text evidence="7">The sequence shown here is derived from an EMBL/GenBank/DDBJ whole genome shotgun (WGS) entry which is preliminary data.</text>
</comment>
<dbReference type="SUPFAM" id="SSF52096">
    <property type="entry name" value="ClpP/crotonase"/>
    <property type="match status" value="1"/>
</dbReference>
<dbReference type="FunFam" id="3.90.226.10:FF:000009">
    <property type="entry name" value="Carnitinyl-CoA dehydratase"/>
    <property type="match status" value="1"/>
</dbReference>
<evidence type="ECO:0000313" key="8">
    <source>
        <dbReference type="Proteomes" id="UP000185596"/>
    </source>
</evidence>
<comment type="similarity">
    <text evidence="1">Belongs to the enoyl-CoA hydratase/isomerase family.</text>
</comment>
<dbReference type="Proteomes" id="UP000185596">
    <property type="component" value="Unassembled WGS sequence"/>
</dbReference>
<evidence type="ECO:0000256" key="5">
    <source>
        <dbReference type="ARBA" id="ARBA00023709"/>
    </source>
</evidence>
<dbReference type="GO" id="GO:0006635">
    <property type="term" value="P:fatty acid beta-oxidation"/>
    <property type="evidence" value="ECO:0007669"/>
    <property type="project" value="TreeGrafter"/>
</dbReference>